<dbReference type="InterPro" id="IPR020103">
    <property type="entry name" value="PsdUridine_synth_cat_dom_sf"/>
</dbReference>
<dbReference type="GO" id="GO:0003723">
    <property type="term" value="F:RNA binding"/>
    <property type="evidence" value="ECO:0007669"/>
    <property type="project" value="InterPro"/>
</dbReference>
<dbReference type="Proteomes" id="UP000273143">
    <property type="component" value="Chromosome"/>
</dbReference>
<sequence length="283" mass="31740">MKEVSINDAAANTAAATVSRIAMGVEYKGANYRGFQRQQDNIPSIQEELEKAISKVANQPISIYVAGRTDAGVHASGQVIHYDTTANRSMHAWVMGSTANLPKDISVTWAKQVLPEFHARYKAFARRYRYVIYNDPIRPAHLADEVTWYSYPLDIDRMQQAANYFLGTHDFTSFRASQCQAKSPIKTISHFKIIRFGKLIILDVRADAFLHHMIRNFAGLLMAIGSGESPIGWAKEALEAKDRTKAGVTAVPYGLYLVNVEYPEKYDIPKRFIGPHFLSGLPE</sequence>
<dbReference type="FunFam" id="3.30.70.580:FF:000001">
    <property type="entry name" value="tRNA pseudouridine synthase A"/>
    <property type="match status" value="1"/>
</dbReference>
<feature type="active site" description="Nucleophile" evidence="4 5">
    <location>
        <position position="70"/>
    </location>
</feature>
<dbReference type="EC" id="5.4.99.12" evidence="4"/>
<keyword evidence="3 4" id="KW-0413">Isomerase</keyword>
<dbReference type="PIRSF" id="PIRSF001430">
    <property type="entry name" value="tRNA_psdUrid_synth"/>
    <property type="match status" value="1"/>
</dbReference>
<dbReference type="SUPFAM" id="SSF55120">
    <property type="entry name" value="Pseudouridine synthase"/>
    <property type="match status" value="1"/>
</dbReference>
<feature type="domain" description="Pseudouridine synthase I TruA alpha/beta" evidence="8">
    <location>
        <begin position="25"/>
        <end position="121"/>
    </location>
</feature>
<comment type="caution">
    <text evidence="4">Lacks conserved residue(s) required for the propagation of feature annotation.</text>
</comment>
<dbReference type="HAMAP" id="MF_00171">
    <property type="entry name" value="TruA"/>
    <property type="match status" value="1"/>
</dbReference>
<dbReference type="KEGG" id="emo:DM558_15230"/>
<evidence type="ECO:0000256" key="6">
    <source>
        <dbReference type="PIRSR" id="PIRSR001430-2"/>
    </source>
</evidence>
<dbReference type="InterPro" id="IPR020097">
    <property type="entry name" value="PsdUridine_synth_TruA_a/b_dom"/>
</dbReference>
<dbReference type="InterPro" id="IPR020094">
    <property type="entry name" value="TruA/RsuA/RluB/E/F_N"/>
</dbReference>
<dbReference type="EMBL" id="CP029822">
    <property type="protein sequence ID" value="AZS52041.1"/>
    <property type="molecule type" value="Genomic_DNA"/>
</dbReference>
<dbReference type="CDD" id="cd02570">
    <property type="entry name" value="PseudoU_synth_EcTruA"/>
    <property type="match status" value="1"/>
</dbReference>
<evidence type="ECO:0000256" key="4">
    <source>
        <dbReference type="HAMAP-Rule" id="MF_00171"/>
    </source>
</evidence>
<organism evidence="9 10">
    <name type="scientific">Entomomonas moraniae</name>
    <dbReference type="NCBI Taxonomy" id="2213226"/>
    <lineage>
        <taxon>Bacteria</taxon>
        <taxon>Pseudomonadati</taxon>
        <taxon>Pseudomonadota</taxon>
        <taxon>Gammaproteobacteria</taxon>
        <taxon>Pseudomonadales</taxon>
        <taxon>Pseudomonadaceae</taxon>
        <taxon>Entomomonas</taxon>
    </lineage>
</organism>
<dbReference type="Gene3D" id="3.30.70.660">
    <property type="entry name" value="Pseudouridine synthase I, catalytic domain, C-terminal subdomain"/>
    <property type="match status" value="1"/>
</dbReference>
<accession>A0A451EQC8</accession>
<evidence type="ECO:0000256" key="1">
    <source>
        <dbReference type="ARBA" id="ARBA00009375"/>
    </source>
</evidence>
<keyword evidence="10" id="KW-1185">Reference proteome</keyword>
<dbReference type="PANTHER" id="PTHR11142">
    <property type="entry name" value="PSEUDOURIDYLATE SYNTHASE"/>
    <property type="match status" value="1"/>
</dbReference>
<dbReference type="AlphaFoldDB" id="A0A451EQC8"/>
<evidence type="ECO:0000256" key="3">
    <source>
        <dbReference type="ARBA" id="ARBA00023235"/>
    </source>
</evidence>
<dbReference type="Pfam" id="PF01416">
    <property type="entry name" value="PseudoU_synth_1"/>
    <property type="match status" value="2"/>
</dbReference>
<dbReference type="Gene3D" id="3.30.70.580">
    <property type="entry name" value="Pseudouridine synthase I, catalytic domain, N-terminal subdomain"/>
    <property type="match status" value="1"/>
</dbReference>
<dbReference type="RefSeq" id="WP_127164695.1">
    <property type="nucleotide sequence ID" value="NZ_CP029822.1"/>
</dbReference>
<keyword evidence="2 4" id="KW-0819">tRNA processing</keyword>
<gene>
    <name evidence="4 9" type="primary">truA</name>
    <name evidence="9" type="ORF">DM558_15230</name>
</gene>
<comment type="subunit">
    <text evidence="4">Homodimer.</text>
</comment>
<evidence type="ECO:0000313" key="10">
    <source>
        <dbReference type="Proteomes" id="UP000273143"/>
    </source>
</evidence>
<dbReference type="GO" id="GO:0160147">
    <property type="term" value="F:tRNA pseudouridine(38-40) synthase activity"/>
    <property type="evidence" value="ECO:0007669"/>
    <property type="project" value="UniProtKB-EC"/>
</dbReference>
<evidence type="ECO:0000256" key="2">
    <source>
        <dbReference type="ARBA" id="ARBA00022694"/>
    </source>
</evidence>
<reference evidence="10" key="1">
    <citation type="submission" date="2018-06" db="EMBL/GenBank/DDBJ databases">
        <title>Complete genome of Pseudomonas insecticola strain QZS01.</title>
        <authorList>
            <person name="Wang J."/>
            <person name="Su Q."/>
        </authorList>
    </citation>
    <scope>NUCLEOTIDE SEQUENCE [LARGE SCALE GENOMIC DNA]</scope>
    <source>
        <strain evidence="10">QZS01</strain>
    </source>
</reference>
<proteinExistence type="inferred from homology"/>
<evidence type="ECO:0000313" key="9">
    <source>
        <dbReference type="EMBL" id="AZS52041.1"/>
    </source>
</evidence>
<dbReference type="NCBIfam" id="TIGR00071">
    <property type="entry name" value="hisT_truA"/>
    <property type="match status" value="1"/>
</dbReference>
<comment type="similarity">
    <text evidence="1 4 7">Belongs to the tRNA pseudouridine synthase TruA family.</text>
</comment>
<comment type="catalytic activity">
    <reaction evidence="4 7">
        <text>uridine(38/39/40) in tRNA = pseudouridine(38/39/40) in tRNA</text>
        <dbReference type="Rhea" id="RHEA:22376"/>
        <dbReference type="Rhea" id="RHEA-COMP:10085"/>
        <dbReference type="Rhea" id="RHEA-COMP:10087"/>
        <dbReference type="ChEBI" id="CHEBI:65314"/>
        <dbReference type="ChEBI" id="CHEBI:65315"/>
        <dbReference type="EC" id="5.4.99.12"/>
    </reaction>
</comment>
<evidence type="ECO:0000256" key="7">
    <source>
        <dbReference type="RuleBase" id="RU003792"/>
    </source>
</evidence>
<feature type="domain" description="Pseudouridine synthase I TruA alpha/beta" evidence="8">
    <location>
        <begin position="161"/>
        <end position="263"/>
    </location>
</feature>
<evidence type="ECO:0000259" key="8">
    <source>
        <dbReference type="Pfam" id="PF01416"/>
    </source>
</evidence>
<name>A0A451EQC8_9GAMM</name>
<dbReference type="PANTHER" id="PTHR11142:SF0">
    <property type="entry name" value="TRNA PSEUDOURIDINE SYNTHASE-LIKE 1"/>
    <property type="match status" value="1"/>
</dbReference>
<comment type="function">
    <text evidence="4">Formation of pseudouridine at positions 38, 39 and 40 in the anticodon stem and loop of transfer RNAs.</text>
</comment>
<dbReference type="GO" id="GO:0031119">
    <property type="term" value="P:tRNA pseudouridine synthesis"/>
    <property type="evidence" value="ECO:0007669"/>
    <property type="project" value="UniProtKB-UniRule"/>
</dbReference>
<dbReference type="InterPro" id="IPR001406">
    <property type="entry name" value="PsdUridine_synth_TruA"/>
</dbReference>
<protein>
    <recommendedName>
        <fullName evidence="4">tRNA pseudouridine synthase A</fullName>
        <ecNumber evidence="4">5.4.99.12</ecNumber>
    </recommendedName>
    <alternativeName>
        <fullName evidence="4">tRNA pseudouridine(38-40) synthase</fullName>
    </alternativeName>
    <alternativeName>
        <fullName evidence="4">tRNA pseudouridylate synthase I</fullName>
    </alternativeName>
    <alternativeName>
        <fullName evidence="4">tRNA-uridine isomerase I</fullName>
    </alternativeName>
</protein>
<evidence type="ECO:0000256" key="5">
    <source>
        <dbReference type="PIRSR" id="PIRSR001430-1"/>
    </source>
</evidence>
<dbReference type="InterPro" id="IPR020095">
    <property type="entry name" value="PsdUridine_synth_TruA_C"/>
</dbReference>
<feature type="binding site" evidence="4 6">
    <location>
        <position position="128"/>
    </location>
    <ligand>
        <name>substrate</name>
    </ligand>
</feature>